<accession>A0A2A4IWL2</accession>
<dbReference type="PANTHER" id="PTHR23346">
    <property type="entry name" value="TRANSLATIONAL ACTIVATOR GCN1-RELATED"/>
    <property type="match status" value="1"/>
</dbReference>
<keyword evidence="1" id="KW-0677">Repeat</keyword>
<dbReference type="EMBL" id="NWSH01005597">
    <property type="protein sequence ID" value="PCG64111.1"/>
    <property type="molecule type" value="Genomic_DNA"/>
</dbReference>
<dbReference type="Pfam" id="PF23271">
    <property type="entry name" value="HEAT_GCN1"/>
    <property type="match status" value="1"/>
</dbReference>
<dbReference type="InterPro" id="IPR016024">
    <property type="entry name" value="ARM-type_fold"/>
</dbReference>
<evidence type="ECO:0000256" key="1">
    <source>
        <dbReference type="ARBA" id="ARBA00022737"/>
    </source>
</evidence>
<reference evidence="3" key="1">
    <citation type="submission" date="2017-09" db="EMBL/GenBank/DDBJ databases">
        <title>Contemporary evolution of a Lepidopteran species, Heliothis virescens, in response to modern agricultural practices.</title>
        <authorList>
            <person name="Fritz M.L."/>
            <person name="Deyonke A.M."/>
            <person name="Papanicolaou A."/>
            <person name="Micinski S."/>
            <person name="Westbrook J."/>
            <person name="Gould F."/>
        </authorList>
    </citation>
    <scope>NUCLEOTIDE SEQUENCE [LARGE SCALE GENOMIC DNA]</scope>
    <source>
        <strain evidence="3">HvINT-</strain>
        <tissue evidence="3">Whole body</tissue>
    </source>
</reference>
<organism evidence="3">
    <name type="scientific">Heliothis virescens</name>
    <name type="common">Tobacco budworm moth</name>
    <dbReference type="NCBI Taxonomy" id="7102"/>
    <lineage>
        <taxon>Eukaryota</taxon>
        <taxon>Metazoa</taxon>
        <taxon>Ecdysozoa</taxon>
        <taxon>Arthropoda</taxon>
        <taxon>Hexapoda</taxon>
        <taxon>Insecta</taxon>
        <taxon>Pterygota</taxon>
        <taxon>Neoptera</taxon>
        <taxon>Endopterygota</taxon>
        <taxon>Lepidoptera</taxon>
        <taxon>Glossata</taxon>
        <taxon>Ditrysia</taxon>
        <taxon>Noctuoidea</taxon>
        <taxon>Noctuidae</taxon>
        <taxon>Heliothinae</taxon>
        <taxon>Heliothis</taxon>
    </lineage>
</organism>
<name>A0A2A4IWL2_HELVI</name>
<dbReference type="GO" id="GO:0019887">
    <property type="term" value="F:protein kinase regulator activity"/>
    <property type="evidence" value="ECO:0007669"/>
    <property type="project" value="TreeGrafter"/>
</dbReference>
<evidence type="ECO:0000313" key="3">
    <source>
        <dbReference type="EMBL" id="PCG64111.1"/>
    </source>
</evidence>
<evidence type="ECO:0000259" key="2">
    <source>
        <dbReference type="Pfam" id="PF23271"/>
    </source>
</evidence>
<dbReference type="InterPro" id="IPR011989">
    <property type="entry name" value="ARM-like"/>
</dbReference>
<proteinExistence type="predicted"/>
<dbReference type="Gene3D" id="1.25.10.10">
    <property type="entry name" value="Leucine-rich Repeat Variant"/>
    <property type="match status" value="3"/>
</dbReference>
<dbReference type="GO" id="GO:0006417">
    <property type="term" value="P:regulation of translation"/>
    <property type="evidence" value="ECO:0007669"/>
    <property type="project" value="TreeGrafter"/>
</dbReference>
<dbReference type="STRING" id="7102.A0A2A4IWL2"/>
<dbReference type="InterPro" id="IPR057546">
    <property type="entry name" value="HEAT_GCN1"/>
</dbReference>
<dbReference type="InterPro" id="IPR000357">
    <property type="entry name" value="HEAT"/>
</dbReference>
<dbReference type="AlphaFoldDB" id="A0A2A4IWL2"/>
<gene>
    <name evidence="3" type="ORF">B5V51_11224</name>
</gene>
<dbReference type="GO" id="GO:0005829">
    <property type="term" value="C:cytosol"/>
    <property type="evidence" value="ECO:0007669"/>
    <property type="project" value="TreeGrafter"/>
</dbReference>
<comment type="caution">
    <text evidence="3">The sequence shown here is derived from an EMBL/GenBank/DDBJ whole genome shotgun (WGS) entry which is preliminary data.</text>
</comment>
<dbReference type="Pfam" id="PF25801">
    <property type="entry name" value="HEAT_GCN1_C_2"/>
    <property type="match status" value="1"/>
</dbReference>
<sequence length="593" mass="64113">MPYMSEGERHCAAASLLCAFVSHTRADLSPHVAQLIRGLILLLGDADPDVLLVAWEALGALAKSLDPERQIAHVSDLIRGLILLLGDADPDVLLVAWEALGALAKSLDPERQIAHVSDVRQAVRYAAADLKPDQLLPGFCLPKGLAPILPLFRESILNGLPEDKENAALMLGEIIKLTSAAAIQPSVVHITGPLIRILGDRFNSSVKAAVLETLATLLTKVGVMLKQFLPQLQTTFLKALNDPNRPVRIKACLALSQLVVGVMLKQFLPQLQTTFLKALNDPNRPVRIKACLALSQLVVIHSRADPLFLEMHNTMKNIEDPAIKETMLQALRGVITAGGDKMTASTALAILPTLSGAALLAHPEDPPRSQAAGCLGALLHCLPESQRDAALAHHVLHADPEPCLAHGRSTALFVALKETPHVVYRDEDKVDKALLALLASDKIPIACNGIRAIGYLMRYLLKEDRPIPPQLLSQFVRSMNHPSNEVKQLMARAASMLGRSAPLAASGPGAELLRALLPALVNGTKEKNTYVRANAEIALRAVLRLPHDEQFHLQCLALLEEGAREALSDVVARVLRRNIADGRDEDLDCTLLT</sequence>
<protein>
    <recommendedName>
        <fullName evidence="2">Stalled ribosome sensor GCN1-like HEAT repeats region domain-containing protein</fullName>
    </recommendedName>
</protein>
<dbReference type="GO" id="GO:0034198">
    <property type="term" value="P:cellular response to amino acid starvation"/>
    <property type="evidence" value="ECO:0007669"/>
    <property type="project" value="TreeGrafter"/>
</dbReference>
<dbReference type="PANTHER" id="PTHR23346:SF7">
    <property type="entry name" value="STALLED RIBOSOME SENSOR GCN1"/>
    <property type="match status" value="1"/>
</dbReference>
<feature type="domain" description="Stalled ribosome sensor GCN1-like HEAT repeats region" evidence="2">
    <location>
        <begin position="72"/>
        <end position="143"/>
    </location>
</feature>
<dbReference type="SUPFAM" id="SSF48371">
    <property type="entry name" value="ARM repeat"/>
    <property type="match status" value="2"/>
</dbReference>
<dbReference type="Pfam" id="PF13513">
    <property type="entry name" value="HEAT_EZ"/>
    <property type="match status" value="1"/>
</dbReference>
<dbReference type="Pfam" id="PF02985">
    <property type="entry name" value="HEAT"/>
    <property type="match status" value="1"/>
</dbReference>